<protein>
    <submittedName>
        <fullName evidence="1">Uncharacterized protein</fullName>
    </submittedName>
</protein>
<accession>A0ABU4S7Z0</accession>
<name>A0ABU4S7Z0_9GAMM</name>
<evidence type="ECO:0000313" key="1">
    <source>
        <dbReference type="EMBL" id="MDX7986903.1"/>
    </source>
</evidence>
<dbReference type="EMBL" id="VCDN01000019">
    <property type="protein sequence ID" value="MDX7986903.1"/>
    <property type="molecule type" value="Genomic_DNA"/>
</dbReference>
<reference evidence="2" key="1">
    <citation type="journal article" date="2024" name="Toxins">
        <title>Genome Sequence Analysis of Native Xenorhabdus Strains Isolated from Entomopathogenic Nematodes in Argentina.</title>
        <authorList>
            <person name="Palma L."/>
            <person name="Frizzo L."/>
            <person name="Kaiser S."/>
            <person name="Berry C."/>
            <person name="Caballero P."/>
            <person name="Bode H.B."/>
            <person name="Del Valle E.E."/>
        </authorList>
    </citation>
    <scope>NUCLEOTIDE SEQUENCE [LARGE SCALE GENOMIC DNA]</scope>
    <source>
        <strain evidence="2">12</strain>
    </source>
</reference>
<proteinExistence type="predicted"/>
<gene>
    <name evidence="1" type="ORF">FE392_06095</name>
</gene>
<dbReference type="RefSeq" id="WP_319929336.1">
    <property type="nucleotide sequence ID" value="NZ_VCDN01000019.1"/>
</dbReference>
<organism evidence="1 2">
    <name type="scientific">Xenorhabdus santafensis</name>
    <dbReference type="NCBI Taxonomy" id="2582833"/>
    <lineage>
        <taxon>Bacteria</taxon>
        <taxon>Pseudomonadati</taxon>
        <taxon>Pseudomonadota</taxon>
        <taxon>Gammaproteobacteria</taxon>
        <taxon>Enterobacterales</taxon>
        <taxon>Morganellaceae</taxon>
        <taxon>Xenorhabdus</taxon>
    </lineage>
</organism>
<sequence length="120" mass="13687">MPCSKFQGRSCRSADIDHYRKKLLNAPKFRPDIPLILDIATVSGIRGGGIPLIERAVNVSYPLGKNEVVQLSPIEKSEGSYNYMGFNKIQANRLVFMVLKPAESIKWRLIEGRYRFMWNA</sequence>
<comment type="caution">
    <text evidence="1">The sequence shown here is derived from an EMBL/GenBank/DDBJ whole genome shotgun (WGS) entry which is preliminary data.</text>
</comment>
<dbReference type="Proteomes" id="UP001271890">
    <property type="component" value="Unassembled WGS sequence"/>
</dbReference>
<evidence type="ECO:0000313" key="2">
    <source>
        <dbReference type="Proteomes" id="UP001271890"/>
    </source>
</evidence>
<keyword evidence="2" id="KW-1185">Reference proteome</keyword>